<dbReference type="EMBL" id="FOHT01000005">
    <property type="protein sequence ID" value="SET05030.1"/>
    <property type="molecule type" value="Genomic_DNA"/>
</dbReference>
<organism evidence="7 9">
    <name type="scientific">Draconibacterium orientale</name>
    <dbReference type="NCBI Taxonomy" id="1168034"/>
    <lineage>
        <taxon>Bacteria</taxon>
        <taxon>Pseudomonadati</taxon>
        <taxon>Bacteroidota</taxon>
        <taxon>Bacteroidia</taxon>
        <taxon>Marinilabiliales</taxon>
        <taxon>Prolixibacteraceae</taxon>
        <taxon>Draconibacterium</taxon>
    </lineage>
</organism>
<evidence type="ECO:0000256" key="3">
    <source>
        <dbReference type="ARBA" id="ARBA00023326"/>
    </source>
</evidence>
<dbReference type="KEGG" id="dori:FH5T_15785"/>
<evidence type="ECO:0000313" key="9">
    <source>
        <dbReference type="Proteomes" id="UP000181981"/>
    </source>
</evidence>
<keyword evidence="8" id="KW-1185">Reference proteome</keyword>
<dbReference type="Gene3D" id="2.60.40.10">
    <property type="entry name" value="Immunoglobulins"/>
    <property type="match status" value="1"/>
</dbReference>
<evidence type="ECO:0000256" key="2">
    <source>
        <dbReference type="ARBA" id="ARBA00023277"/>
    </source>
</evidence>
<dbReference type="GO" id="GO:0008810">
    <property type="term" value="F:cellulase activity"/>
    <property type="evidence" value="ECO:0007669"/>
    <property type="project" value="InterPro"/>
</dbReference>
<keyword evidence="6" id="KW-0378">Hydrolase</keyword>
<dbReference type="SUPFAM" id="SSF81296">
    <property type="entry name" value="E set domains"/>
    <property type="match status" value="1"/>
</dbReference>
<gene>
    <name evidence="6" type="ORF">FH5T_15785</name>
    <name evidence="7" type="ORF">SAMN05444285_10575</name>
</gene>
<dbReference type="EMBL" id="CP007451">
    <property type="protein sequence ID" value="AHW60607.1"/>
    <property type="molecule type" value="Genomic_DNA"/>
</dbReference>
<name>X5DJ89_9BACT</name>
<dbReference type="OrthoDB" id="9808897at2"/>
<dbReference type="SUPFAM" id="SSF48208">
    <property type="entry name" value="Six-hairpin glycosidases"/>
    <property type="match status" value="1"/>
</dbReference>
<reference evidence="7 9" key="2">
    <citation type="submission" date="2016-10" db="EMBL/GenBank/DDBJ databases">
        <authorList>
            <person name="de Groot N.N."/>
        </authorList>
    </citation>
    <scope>NUCLEOTIDE SEQUENCE [LARGE SCALE GENOMIC DNA]</scope>
    <source>
        <strain evidence="7 9">DSM 25947</strain>
    </source>
</reference>
<dbReference type="Proteomes" id="UP000181981">
    <property type="component" value="Unassembled WGS sequence"/>
</dbReference>
<evidence type="ECO:0000313" key="7">
    <source>
        <dbReference type="EMBL" id="SET05030.1"/>
    </source>
</evidence>
<reference evidence="6 8" key="1">
    <citation type="submission" date="2014-03" db="EMBL/GenBank/DDBJ databases">
        <title>Complete genome sequence of a deeply braunched marine Bacteroidia bacterium Draconibacterium orientale type strain FH5T.</title>
        <authorList>
            <person name="Li X."/>
            <person name="Wang X."/>
            <person name="Xie Z."/>
            <person name="Du Z."/>
            <person name="Chen G."/>
        </authorList>
    </citation>
    <scope>NUCLEOTIDE SEQUENCE [LARGE SCALE GENOMIC DNA]</scope>
    <source>
        <strain evidence="6 8">FH5</strain>
    </source>
</reference>
<dbReference type="InterPro" id="IPR004197">
    <property type="entry name" value="Cellulase_Ig-like"/>
</dbReference>
<evidence type="ECO:0000313" key="8">
    <source>
        <dbReference type="Proteomes" id="UP000023772"/>
    </source>
</evidence>
<dbReference type="GO" id="GO:0000272">
    <property type="term" value="P:polysaccharide catabolic process"/>
    <property type="evidence" value="ECO:0007669"/>
    <property type="project" value="UniProtKB-KW"/>
</dbReference>
<dbReference type="STRING" id="1168034.FH5T_15785"/>
<dbReference type="CDD" id="cd02850">
    <property type="entry name" value="E_set_Cellulase_N"/>
    <property type="match status" value="1"/>
</dbReference>
<dbReference type="Pfam" id="PF02927">
    <property type="entry name" value="CelD_N"/>
    <property type="match status" value="1"/>
</dbReference>
<proteinExistence type="inferred from homology"/>
<dbReference type="RefSeq" id="WP_038560472.1">
    <property type="nucleotide sequence ID" value="NZ_FOHT01000005.1"/>
</dbReference>
<evidence type="ECO:0000259" key="4">
    <source>
        <dbReference type="Pfam" id="PF00759"/>
    </source>
</evidence>
<dbReference type="InterPro" id="IPR008928">
    <property type="entry name" value="6-hairpin_glycosidase_sf"/>
</dbReference>
<feature type="domain" description="Cellulase Ig-like" evidence="5">
    <location>
        <begin position="251"/>
        <end position="327"/>
    </location>
</feature>
<accession>X5DJ89</accession>
<feature type="domain" description="Glycoside hydrolase family 9" evidence="4">
    <location>
        <begin position="342"/>
        <end position="766"/>
    </location>
</feature>
<keyword evidence="2" id="KW-0119">Carbohydrate metabolism</keyword>
<keyword evidence="3" id="KW-0624">Polysaccharide degradation</keyword>
<dbReference type="AlphaFoldDB" id="X5DJ89"/>
<dbReference type="Pfam" id="PF00759">
    <property type="entry name" value="Glyco_hydro_9"/>
    <property type="match status" value="1"/>
</dbReference>
<dbReference type="InterPro" id="IPR012341">
    <property type="entry name" value="6hp_glycosidase-like_sf"/>
</dbReference>
<evidence type="ECO:0000256" key="1">
    <source>
        <dbReference type="ARBA" id="ARBA00007072"/>
    </source>
</evidence>
<dbReference type="Gene3D" id="2.60.120.260">
    <property type="entry name" value="Galactose-binding domain-like"/>
    <property type="match status" value="1"/>
</dbReference>
<comment type="similarity">
    <text evidence="1">Belongs to the glycosyl hydrolase 9 (cellulase E) family.</text>
</comment>
<dbReference type="InterPro" id="IPR014756">
    <property type="entry name" value="Ig_E-set"/>
</dbReference>
<sequence>MRQIFLIVVLLTFCNVVFGQTKISIDTKLEKEIIQSGILHSPLPVDETNSYEGIGLTKQVLEKQALTVAEDFSNWSHSGYGKISSSKKQSVSGKNSLRMEFSTSTGKRARGSDSDPDYAVYGHCSAKLNVGGQNWENYNRIVFHIYPDCEGARVVNIDLNIENHSDKIKEGYNRQSGGHLVQLHNREWNTCFLDIDEYQRDNIAQIGFSVSLKGKDNTVGDSVIYYIDKIELQLIDDPEIVSGWQPGENRVVYSTSGYLANGPKTAILNMDESLHKNSFTLIDANNNQQVYSGKVINKKTTTGEFNIVDFSDFTTSGIYQLKVGEVTTPEFRIDKNVWEPSLWRTMNFVFGQRCGYAVPGIHGECHVDLFSEHNGQRISYAGGWHDAGDLSQQTLQTGDVAFNFFEAYNQYKSKNPVLAARLLEEARWGLDFILKNRYGDGYRASSMGLVIWQDGIVDSFDDITSVRVQNLPFDNFLYSAYEAYAAMSIPDDPAMKEHLETVAKEDFAFAMEQDAEIGLGGFISMFEHSYNTSKSQYMATASWAASMLYKLTGDDFYAQKATEYIKYTIECQQTDPIGEPGIKGFFYRDTTKKVIVHYNHQSREQVYMQAMALLCETQPDHPEYKNWARSIELYGGYLKSLMPYTAPYGMLASGVYGVNENQDDDSFDHLHLFQPADAREMYTVQLKNGVQLDEGHYLKRFPVWFSIFNGNAAVHLSMGKAAVICAKFLNDEELKQIGLEQLYWTVGKNPFGQSLIYGEGRNYPQKDNFSSGIIVGEIPVGIRTLGNDDTPYWPQTNTSCYKEVWVTSAGKWISLASEF</sequence>
<dbReference type="Proteomes" id="UP000023772">
    <property type="component" value="Chromosome"/>
</dbReference>
<dbReference type="InterPro" id="IPR013783">
    <property type="entry name" value="Ig-like_fold"/>
</dbReference>
<dbReference type="InterPro" id="IPR001701">
    <property type="entry name" value="Glyco_hydro_9"/>
</dbReference>
<dbReference type="HOGENOM" id="CLU_014045_0_0_10"/>
<protein>
    <submittedName>
        <fullName evidence="6">Glycosyl hydrolase family 9</fullName>
    </submittedName>
    <submittedName>
        <fullName evidence="7">N-terminal ig-like domain of cellulase</fullName>
    </submittedName>
</protein>
<evidence type="ECO:0000259" key="5">
    <source>
        <dbReference type="Pfam" id="PF02927"/>
    </source>
</evidence>
<dbReference type="eggNOG" id="COG0726">
    <property type="taxonomic scope" value="Bacteria"/>
</dbReference>
<evidence type="ECO:0000313" key="6">
    <source>
        <dbReference type="EMBL" id="AHW60607.1"/>
    </source>
</evidence>
<dbReference type="Gene3D" id="1.50.10.10">
    <property type="match status" value="1"/>
</dbReference>